<reference evidence="2 3" key="1">
    <citation type="submission" date="2019-06" db="EMBL/GenBank/DDBJ databases">
        <title>YIM 131921 draft genome.</title>
        <authorList>
            <person name="Jiang L."/>
        </authorList>
    </citation>
    <scope>NUCLEOTIDE SEQUENCE [LARGE SCALE GENOMIC DNA]</scope>
    <source>
        <strain evidence="2 3">YIM 131921</strain>
    </source>
</reference>
<dbReference type="OrthoDB" id="9789603at2"/>
<gene>
    <name evidence="2" type="ORF">FHG66_20640</name>
</gene>
<protein>
    <submittedName>
        <fullName evidence="2">GNAT family N-acetyltransferase</fullName>
    </submittedName>
</protein>
<evidence type="ECO:0000259" key="1">
    <source>
        <dbReference type="PROSITE" id="PS51186"/>
    </source>
</evidence>
<accession>A0A5C4MIE2</accession>
<keyword evidence="2" id="KW-0808">Transferase</keyword>
<evidence type="ECO:0000313" key="2">
    <source>
        <dbReference type="EMBL" id="TNC44606.1"/>
    </source>
</evidence>
<dbReference type="Pfam" id="PF00583">
    <property type="entry name" value="Acetyltransf_1"/>
    <property type="match status" value="1"/>
</dbReference>
<keyword evidence="3" id="KW-1185">Reference proteome</keyword>
<sequence length="105" mass="11114">MTDDQQTTDTLALAAVIQGCGLFMPEEAENFIGSLPEHFASKGEGRVWLLAGEGAGVAHRSPEIGPGVWNLLFLGVLPEQRRRGVARALVAAAEVRAREAGGRCS</sequence>
<dbReference type="GO" id="GO:0016747">
    <property type="term" value="F:acyltransferase activity, transferring groups other than amino-acyl groups"/>
    <property type="evidence" value="ECO:0007669"/>
    <property type="project" value="InterPro"/>
</dbReference>
<name>A0A5C4MIE2_9RHOB</name>
<dbReference type="RefSeq" id="WP_139079034.1">
    <property type="nucleotide sequence ID" value="NZ_VDFU01000056.1"/>
</dbReference>
<dbReference type="AlphaFoldDB" id="A0A5C4MIE2"/>
<comment type="caution">
    <text evidence="2">The sequence shown here is derived from an EMBL/GenBank/DDBJ whole genome shotgun (WGS) entry which is preliminary data.</text>
</comment>
<dbReference type="InterPro" id="IPR016181">
    <property type="entry name" value="Acyl_CoA_acyltransferase"/>
</dbReference>
<dbReference type="EMBL" id="VDFU01000056">
    <property type="protein sequence ID" value="TNC44606.1"/>
    <property type="molecule type" value="Genomic_DNA"/>
</dbReference>
<dbReference type="Proteomes" id="UP000305887">
    <property type="component" value="Unassembled WGS sequence"/>
</dbReference>
<proteinExistence type="predicted"/>
<dbReference type="PROSITE" id="PS51186">
    <property type="entry name" value="GNAT"/>
    <property type="match status" value="1"/>
</dbReference>
<dbReference type="SUPFAM" id="SSF55729">
    <property type="entry name" value="Acyl-CoA N-acyltransferases (Nat)"/>
    <property type="match status" value="1"/>
</dbReference>
<evidence type="ECO:0000313" key="3">
    <source>
        <dbReference type="Proteomes" id="UP000305887"/>
    </source>
</evidence>
<feature type="domain" description="N-acetyltransferase" evidence="1">
    <location>
        <begin position="1"/>
        <end position="105"/>
    </location>
</feature>
<dbReference type="Gene3D" id="3.40.630.30">
    <property type="match status" value="1"/>
</dbReference>
<dbReference type="InterPro" id="IPR000182">
    <property type="entry name" value="GNAT_dom"/>
</dbReference>
<dbReference type="CDD" id="cd04301">
    <property type="entry name" value="NAT_SF"/>
    <property type="match status" value="1"/>
</dbReference>
<organism evidence="2 3">
    <name type="scientific">Rubellimicrobium rubrum</name>
    <dbReference type="NCBI Taxonomy" id="2585369"/>
    <lineage>
        <taxon>Bacteria</taxon>
        <taxon>Pseudomonadati</taxon>
        <taxon>Pseudomonadota</taxon>
        <taxon>Alphaproteobacteria</taxon>
        <taxon>Rhodobacterales</taxon>
        <taxon>Roseobacteraceae</taxon>
        <taxon>Rubellimicrobium</taxon>
    </lineage>
</organism>